<protein>
    <submittedName>
        <fullName evidence="2">DNA-binding phage protein</fullName>
    </submittedName>
</protein>
<dbReference type="InterPro" id="IPR001387">
    <property type="entry name" value="Cro/C1-type_HTH"/>
</dbReference>
<evidence type="ECO:0000259" key="1">
    <source>
        <dbReference type="PROSITE" id="PS50943"/>
    </source>
</evidence>
<dbReference type="EMBL" id="JYGR01000002">
    <property type="protein sequence ID" value="KJQ72380.1"/>
    <property type="molecule type" value="Genomic_DNA"/>
</dbReference>
<dbReference type="PATRIC" id="fig|28037.214.peg.291"/>
<gene>
    <name evidence="2" type="ORF">TZ92_00297</name>
</gene>
<dbReference type="SMART" id="SM00530">
    <property type="entry name" value="HTH_XRE"/>
    <property type="match status" value="1"/>
</dbReference>
<evidence type="ECO:0000313" key="3">
    <source>
        <dbReference type="Proteomes" id="UP000033716"/>
    </source>
</evidence>
<keyword evidence="2" id="KW-0238">DNA-binding</keyword>
<sequence>MNRLKELRTRANKTQKQLSDILGVSEMTISRWEKEPKLSIKHEYTVKLAEELGVTIPELLSYDTPTFEATKNETIELLNKYSNILEAERINLSDLTEVEEKFSKTAGKQIALNMISEAKLKKIEQDIFADHTSSLLSTLSDIERTKKYYFAINSSGIEAIERFYQAIGNLPFIYSELLIHFAALSPEQKQAILETVKKLSLTDKK</sequence>
<dbReference type="GO" id="GO:0003677">
    <property type="term" value="F:DNA binding"/>
    <property type="evidence" value="ECO:0007669"/>
    <property type="project" value="UniProtKB-KW"/>
</dbReference>
<dbReference type="Gene3D" id="1.10.260.40">
    <property type="entry name" value="lambda repressor-like DNA-binding domains"/>
    <property type="match status" value="1"/>
</dbReference>
<organism evidence="2 3">
    <name type="scientific">Streptococcus oralis subsp. oralis</name>
    <dbReference type="NCBI Taxonomy" id="1891914"/>
    <lineage>
        <taxon>Bacteria</taxon>
        <taxon>Bacillati</taxon>
        <taxon>Bacillota</taxon>
        <taxon>Bacilli</taxon>
        <taxon>Lactobacillales</taxon>
        <taxon>Streptococcaceae</taxon>
        <taxon>Streptococcus</taxon>
    </lineage>
</organism>
<dbReference type="SUPFAM" id="SSF47413">
    <property type="entry name" value="lambda repressor-like DNA-binding domains"/>
    <property type="match status" value="1"/>
</dbReference>
<proteinExistence type="predicted"/>
<dbReference type="CDD" id="cd00093">
    <property type="entry name" value="HTH_XRE"/>
    <property type="match status" value="1"/>
</dbReference>
<dbReference type="InterPro" id="IPR010982">
    <property type="entry name" value="Lambda_DNA-bd_dom_sf"/>
</dbReference>
<evidence type="ECO:0000313" key="2">
    <source>
        <dbReference type="EMBL" id="KJQ72380.1"/>
    </source>
</evidence>
<feature type="domain" description="HTH cro/C1-type" evidence="1">
    <location>
        <begin position="4"/>
        <end position="59"/>
    </location>
</feature>
<dbReference type="PROSITE" id="PS50943">
    <property type="entry name" value="HTH_CROC1"/>
    <property type="match status" value="1"/>
</dbReference>
<dbReference type="RefSeq" id="WP_050490608.1">
    <property type="nucleotide sequence ID" value="NZ_JYGO01000005.1"/>
</dbReference>
<reference evidence="2 3" key="1">
    <citation type="submission" date="2015-02" db="EMBL/GenBank/DDBJ databases">
        <title>Evolution of amylase-binding proteins of oral streptococcal species.</title>
        <authorList>
            <person name="Haase E.M."/>
        </authorList>
    </citation>
    <scope>NUCLEOTIDE SEQUENCE [LARGE SCALE GENOMIC DNA]</scope>
    <source>
        <strain evidence="2 3">SK141</strain>
    </source>
</reference>
<dbReference type="Proteomes" id="UP000033716">
    <property type="component" value="Unassembled WGS sequence"/>
</dbReference>
<dbReference type="Pfam" id="PF01381">
    <property type="entry name" value="HTH_3"/>
    <property type="match status" value="1"/>
</dbReference>
<comment type="caution">
    <text evidence="2">The sequence shown here is derived from an EMBL/GenBank/DDBJ whole genome shotgun (WGS) entry which is preliminary data.</text>
</comment>
<accession>A0A0F2D2Z2</accession>
<name>A0A0F2D2Z2_STROR</name>
<dbReference type="AlphaFoldDB" id="A0A0F2D2Z2"/>